<dbReference type="GO" id="GO:0009116">
    <property type="term" value="P:nucleoside metabolic process"/>
    <property type="evidence" value="ECO:0007669"/>
    <property type="project" value="InterPro"/>
</dbReference>
<dbReference type="PANTHER" id="PTHR46832:SF1">
    <property type="entry name" value="5'-METHYLTHIOADENOSINE_S-ADENOSYLHOMOCYSTEINE NUCLEOSIDASE"/>
    <property type="match status" value="1"/>
</dbReference>
<dbReference type="EMBL" id="HBFS01015787">
    <property type="protein sequence ID" value="CAD8917309.1"/>
    <property type="molecule type" value="Transcribed_RNA"/>
</dbReference>
<proteinExistence type="predicted"/>
<dbReference type="GO" id="GO:0019284">
    <property type="term" value="P:L-methionine salvage from S-adenosylmethionine"/>
    <property type="evidence" value="ECO:0007669"/>
    <property type="project" value="TreeGrafter"/>
</dbReference>
<dbReference type="GO" id="GO:0008782">
    <property type="term" value="F:adenosylhomocysteine nucleosidase activity"/>
    <property type="evidence" value="ECO:0007669"/>
    <property type="project" value="TreeGrafter"/>
</dbReference>
<feature type="compositionally biased region" description="Low complexity" evidence="1">
    <location>
        <begin position="439"/>
        <end position="450"/>
    </location>
</feature>
<feature type="compositionally biased region" description="Gly residues" evidence="1">
    <location>
        <begin position="18"/>
        <end position="53"/>
    </location>
</feature>
<dbReference type="GO" id="GO:0008930">
    <property type="term" value="F:methylthioadenosine nucleosidase activity"/>
    <property type="evidence" value="ECO:0007669"/>
    <property type="project" value="TreeGrafter"/>
</dbReference>
<feature type="compositionally biased region" description="Gly residues" evidence="1">
    <location>
        <begin position="451"/>
        <end position="463"/>
    </location>
</feature>
<feature type="compositionally biased region" description="Basic and acidic residues" evidence="1">
    <location>
        <begin position="465"/>
        <end position="480"/>
    </location>
</feature>
<organism evidence="2">
    <name type="scientific">Bicosoecida sp. CB-2014</name>
    <dbReference type="NCBI Taxonomy" id="1486930"/>
    <lineage>
        <taxon>Eukaryota</taxon>
        <taxon>Sar</taxon>
        <taxon>Stramenopiles</taxon>
        <taxon>Bigyra</taxon>
        <taxon>Opalozoa</taxon>
        <taxon>Bicosoecida</taxon>
    </lineage>
</organism>
<protein>
    <recommendedName>
        <fullName evidence="3">Nucleoside phosphorylase domain-containing protein</fullName>
    </recommendedName>
</protein>
<gene>
    <name evidence="2" type="ORF">BSP0115_LOCUS10570</name>
</gene>
<evidence type="ECO:0000256" key="1">
    <source>
        <dbReference type="SAM" id="MobiDB-lite"/>
    </source>
</evidence>
<feature type="region of interest" description="Disordered" evidence="1">
    <location>
        <begin position="1"/>
        <end position="78"/>
    </location>
</feature>
<evidence type="ECO:0000313" key="2">
    <source>
        <dbReference type="EMBL" id="CAD8917309.1"/>
    </source>
</evidence>
<accession>A0A7S1GAS7</accession>
<sequence length="502" mass="52285">MSDDLTGTRGKRSRTQGRGVGGAGGGAAGQDGGGARRGGAGGGFSEYGGGGGGRGKRRRESHSRSDGAADDDDSDAPRSEVIGASAAVPAASAESHVSTAFTLVGGAASPSSGAHAAPATAEMEWKDPVDVRYEGARNLDEFEQLTFKAAKWTERLRPAIKFVMLVINGAERDAVINMLRKPQGFAEPVTIASKYHIGIFGSTGVLVAVVTSGPGAGGLQGCQRALTDALHDLGRHTILNVGVGFGRKPFGDDGRLFSKGAQLLGDVFVSSSVAAYDLVRATRVKVDGRWTTHYEWRGDKVPCMLAQTAAADTCTWFTQKLEEKYEWDFDETLVDRPPKATVAPFISGHMLVDDATIHKQLFSRFEDAKFGEMEGSGVLAAADCHNVHWMIIKSICDYGGQGLPKNKKAQAYAAWTACQFVEALLPGLKNHERLAASPSGCAGSSSAASSGGTGAGGAGGAGGLPRHELADSRVKAKGDVFRGTSSRTTNSQIDTEGSFGSA</sequence>
<dbReference type="InterPro" id="IPR035994">
    <property type="entry name" value="Nucleoside_phosphorylase_sf"/>
</dbReference>
<evidence type="ECO:0008006" key="3">
    <source>
        <dbReference type="Google" id="ProtNLM"/>
    </source>
</evidence>
<dbReference type="Gene3D" id="3.40.50.1580">
    <property type="entry name" value="Nucleoside phosphorylase domain"/>
    <property type="match status" value="1"/>
</dbReference>
<dbReference type="SUPFAM" id="SSF53167">
    <property type="entry name" value="Purine and uridine phosphorylases"/>
    <property type="match status" value="1"/>
</dbReference>
<dbReference type="AlphaFoldDB" id="A0A7S1GAS7"/>
<feature type="region of interest" description="Disordered" evidence="1">
    <location>
        <begin position="439"/>
        <end position="502"/>
    </location>
</feature>
<dbReference type="PANTHER" id="PTHR46832">
    <property type="entry name" value="5'-METHYLTHIOADENOSINE/S-ADENOSYLHOMOCYSTEINE NUCLEOSIDASE"/>
    <property type="match status" value="1"/>
</dbReference>
<dbReference type="GO" id="GO:0005829">
    <property type="term" value="C:cytosol"/>
    <property type="evidence" value="ECO:0007669"/>
    <property type="project" value="TreeGrafter"/>
</dbReference>
<name>A0A7S1GAS7_9STRA</name>
<feature type="compositionally biased region" description="Polar residues" evidence="1">
    <location>
        <begin position="483"/>
        <end position="502"/>
    </location>
</feature>
<reference evidence="2" key="1">
    <citation type="submission" date="2021-01" db="EMBL/GenBank/DDBJ databases">
        <authorList>
            <person name="Corre E."/>
            <person name="Pelletier E."/>
            <person name="Niang G."/>
            <person name="Scheremetjew M."/>
            <person name="Finn R."/>
            <person name="Kale V."/>
            <person name="Holt S."/>
            <person name="Cochrane G."/>
            <person name="Meng A."/>
            <person name="Brown T."/>
            <person name="Cohen L."/>
        </authorList>
    </citation>
    <scope>NUCLEOTIDE SEQUENCE</scope>
    <source>
        <strain evidence="2">Ms1</strain>
    </source>
</reference>